<sequence length="70" mass="7868">MMISSTNLYGSERPKKKPLWIQLTNEATTATEERLQKPWRIATLASSCASERQSESSVTELLSIQTILRG</sequence>
<gene>
    <name evidence="1" type="ORF">G2W53_038412</name>
</gene>
<reference evidence="1" key="1">
    <citation type="submission" date="2020-09" db="EMBL/GenBank/DDBJ databases">
        <title>Genome-Enabled Discovery of Anthraquinone Biosynthesis in Senna tora.</title>
        <authorList>
            <person name="Kang S.-H."/>
            <person name="Pandey R.P."/>
            <person name="Lee C.-M."/>
            <person name="Sim J.-S."/>
            <person name="Jeong J.-T."/>
            <person name="Choi B.-S."/>
            <person name="Jung M."/>
            <person name="Ginzburg D."/>
            <person name="Zhao K."/>
            <person name="Won S.Y."/>
            <person name="Oh T.-J."/>
            <person name="Yu Y."/>
            <person name="Kim N.-H."/>
            <person name="Lee O.R."/>
            <person name="Lee T.-H."/>
            <person name="Bashyal P."/>
            <person name="Kim T.-S."/>
            <person name="Lee W.-H."/>
            <person name="Kawkins C."/>
            <person name="Kim C.-K."/>
            <person name="Kim J.S."/>
            <person name="Ahn B.O."/>
            <person name="Rhee S.Y."/>
            <person name="Sohng J.K."/>
        </authorList>
    </citation>
    <scope>NUCLEOTIDE SEQUENCE</scope>
    <source>
        <tissue evidence="1">Leaf</tissue>
    </source>
</reference>
<comment type="caution">
    <text evidence="1">The sequence shown here is derived from an EMBL/GenBank/DDBJ whole genome shotgun (WGS) entry which is preliminary data.</text>
</comment>
<keyword evidence="2" id="KW-1185">Reference proteome</keyword>
<protein>
    <submittedName>
        <fullName evidence="1">Uncharacterized protein</fullName>
    </submittedName>
</protein>
<evidence type="ECO:0000313" key="2">
    <source>
        <dbReference type="Proteomes" id="UP000634136"/>
    </source>
</evidence>
<proteinExistence type="predicted"/>
<organism evidence="1 2">
    <name type="scientific">Senna tora</name>
    <dbReference type="NCBI Taxonomy" id="362788"/>
    <lineage>
        <taxon>Eukaryota</taxon>
        <taxon>Viridiplantae</taxon>
        <taxon>Streptophyta</taxon>
        <taxon>Embryophyta</taxon>
        <taxon>Tracheophyta</taxon>
        <taxon>Spermatophyta</taxon>
        <taxon>Magnoliopsida</taxon>
        <taxon>eudicotyledons</taxon>
        <taxon>Gunneridae</taxon>
        <taxon>Pentapetalae</taxon>
        <taxon>rosids</taxon>
        <taxon>fabids</taxon>
        <taxon>Fabales</taxon>
        <taxon>Fabaceae</taxon>
        <taxon>Caesalpinioideae</taxon>
        <taxon>Cassia clade</taxon>
        <taxon>Senna</taxon>
    </lineage>
</organism>
<evidence type="ECO:0000313" key="1">
    <source>
        <dbReference type="EMBL" id="KAF7806251.1"/>
    </source>
</evidence>
<dbReference type="AlphaFoldDB" id="A0A834SMI3"/>
<dbReference type="Proteomes" id="UP000634136">
    <property type="component" value="Unassembled WGS sequence"/>
</dbReference>
<name>A0A834SMI3_9FABA</name>
<accession>A0A834SMI3</accession>
<dbReference type="EMBL" id="JAAIUW010000012">
    <property type="protein sequence ID" value="KAF7806251.1"/>
    <property type="molecule type" value="Genomic_DNA"/>
</dbReference>